<accession>A0ABU8S904</accession>
<dbReference type="Gene3D" id="1.20.1290.10">
    <property type="entry name" value="AhpD-like"/>
    <property type="match status" value="1"/>
</dbReference>
<dbReference type="NCBIfam" id="TIGR01926">
    <property type="entry name" value="peroxid_rel"/>
    <property type="match status" value="1"/>
</dbReference>
<sequence>MTEQTTLCPDFVTPDAYGWLPPRKGFEVDPASLEGLPVPERYSIAILSSYEQQGRARTGAFALPVFFDPEYGRLTLAEREFIGVVVSSVNHCITCLIVHTHLLGKHIGDHGRARRISINYRQVALSTRERAIADFCVKLTSHPGQIEQADMHSLRDAGIDDETIYYVIEIIGLFNMTNRTTAAYGMRPDDDFMAAITPSED</sequence>
<keyword evidence="1" id="KW-0575">Peroxidase</keyword>
<evidence type="ECO:0000313" key="1">
    <source>
        <dbReference type="EMBL" id="MEJ6010428.1"/>
    </source>
</evidence>
<organism evidence="1 2">
    <name type="scientific">Novosphingobium aquae</name>
    <dbReference type="NCBI Taxonomy" id="3133435"/>
    <lineage>
        <taxon>Bacteria</taxon>
        <taxon>Pseudomonadati</taxon>
        <taxon>Pseudomonadota</taxon>
        <taxon>Alphaproteobacteria</taxon>
        <taxon>Sphingomonadales</taxon>
        <taxon>Sphingomonadaceae</taxon>
        <taxon>Novosphingobium</taxon>
    </lineage>
</organism>
<keyword evidence="1" id="KW-0560">Oxidoreductase</keyword>
<dbReference type="InterPro" id="IPR029032">
    <property type="entry name" value="AhpD-like"/>
</dbReference>
<dbReference type="RefSeq" id="WP_339967071.1">
    <property type="nucleotide sequence ID" value="NZ_JBBHJY010000005.1"/>
</dbReference>
<dbReference type="InterPro" id="IPR010195">
    <property type="entry name" value="Uncharacterised_peroxidase-rel"/>
</dbReference>
<comment type="caution">
    <text evidence="1">The sequence shown here is derived from an EMBL/GenBank/DDBJ whole genome shotgun (WGS) entry which is preliminary data.</text>
</comment>
<keyword evidence="2" id="KW-1185">Reference proteome</keyword>
<protein>
    <submittedName>
        <fullName evidence="1">Peroxidase-related enzyme</fullName>
    </submittedName>
</protein>
<dbReference type="PANTHER" id="PTHR35446:SF2">
    <property type="entry name" value="CARBOXYMUCONOLACTONE DECARBOXYLASE-LIKE DOMAIN-CONTAINING PROTEIN"/>
    <property type="match status" value="1"/>
</dbReference>
<dbReference type="EMBL" id="JBBHJY010000005">
    <property type="protein sequence ID" value="MEJ6010428.1"/>
    <property type="molecule type" value="Genomic_DNA"/>
</dbReference>
<gene>
    <name evidence="1" type="ORF">WG900_10900</name>
</gene>
<dbReference type="Proteomes" id="UP001379235">
    <property type="component" value="Unassembled WGS sequence"/>
</dbReference>
<dbReference type="GO" id="GO:0004601">
    <property type="term" value="F:peroxidase activity"/>
    <property type="evidence" value="ECO:0007669"/>
    <property type="project" value="UniProtKB-KW"/>
</dbReference>
<dbReference type="InterPro" id="IPR004675">
    <property type="entry name" value="AhpD_core"/>
</dbReference>
<dbReference type="NCBIfam" id="TIGR00778">
    <property type="entry name" value="ahpD_dom"/>
    <property type="match status" value="1"/>
</dbReference>
<dbReference type="PANTHER" id="PTHR35446">
    <property type="entry name" value="SI:CH211-175M2.5"/>
    <property type="match status" value="1"/>
</dbReference>
<dbReference type="SUPFAM" id="SSF69118">
    <property type="entry name" value="AhpD-like"/>
    <property type="match status" value="1"/>
</dbReference>
<name>A0ABU8S904_9SPHN</name>
<evidence type="ECO:0000313" key="2">
    <source>
        <dbReference type="Proteomes" id="UP001379235"/>
    </source>
</evidence>
<proteinExistence type="predicted"/>
<reference evidence="1 2" key="1">
    <citation type="submission" date="2024-03" db="EMBL/GenBank/DDBJ databases">
        <authorList>
            <person name="Jo J.-H."/>
        </authorList>
    </citation>
    <scope>NUCLEOTIDE SEQUENCE [LARGE SCALE GENOMIC DNA]</scope>
    <source>
        <strain evidence="1 2">AS3R-12</strain>
    </source>
</reference>